<feature type="compositionally biased region" description="Basic and acidic residues" evidence="1">
    <location>
        <begin position="7"/>
        <end position="21"/>
    </location>
</feature>
<dbReference type="AlphaFoldDB" id="A0A1I7WIG3"/>
<feature type="compositionally biased region" description="Low complexity" evidence="1">
    <location>
        <begin position="40"/>
        <end position="57"/>
    </location>
</feature>
<name>A0A1I7WIG3_HETBA</name>
<feature type="region of interest" description="Disordered" evidence="1">
    <location>
        <begin position="1"/>
        <end position="71"/>
    </location>
</feature>
<keyword evidence="2" id="KW-1185">Reference proteome</keyword>
<dbReference type="Proteomes" id="UP000095283">
    <property type="component" value="Unplaced"/>
</dbReference>
<organism evidence="2 3">
    <name type="scientific">Heterorhabditis bacteriophora</name>
    <name type="common">Entomopathogenic nematode worm</name>
    <dbReference type="NCBI Taxonomy" id="37862"/>
    <lineage>
        <taxon>Eukaryota</taxon>
        <taxon>Metazoa</taxon>
        <taxon>Ecdysozoa</taxon>
        <taxon>Nematoda</taxon>
        <taxon>Chromadorea</taxon>
        <taxon>Rhabditida</taxon>
        <taxon>Rhabditina</taxon>
        <taxon>Rhabditomorpha</taxon>
        <taxon>Strongyloidea</taxon>
        <taxon>Heterorhabditidae</taxon>
        <taxon>Heterorhabditis</taxon>
    </lineage>
</organism>
<dbReference type="WBParaSite" id="Hba_04802">
    <property type="protein sequence ID" value="Hba_04802"/>
    <property type="gene ID" value="Hba_04802"/>
</dbReference>
<evidence type="ECO:0000313" key="3">
    <source>
        <dbReference type="WBParaSite" id="Hba_04802"/>
    </source>
</evidence>
<accession>A0A1I7WIG3</accession>
<proteinExistence type="predicted"/>
<sequence length="119" mass="13207">MAPRCHKAPEAVQHLRAERSRSVQNYPTPLPKERRELSAEAKASAQQSAEAKASAQETLKNRGKNSPINLHCSKSSKLAVQAHRNLPLHRSTAGSLANSRNPHVNLFRTSAWFANTYNK</sequence>
<evidence type="ECO:0000313" key="2">
    <source>
        <dbReference type="Proteomes" id="UP000095283"/>
    </source>
</evidence>
<reference evidence="3" key="1">
    <citation type="submission" date="2016-11" db="UniProtKB">
        <authorList>
            <consortium name="WormBaseParasite"/>
        </authorList>
    </citation>
    <scope>IDENTIFICATION</scope>
</reference>
<protein>
    <submittedName>
        <fullName evidence="3">Uncharacterized protein</fullName>
    </submittedName>
</protein>
<evidence type="ECO:0000256" key="1">
    <source>
        <dbReference type="SAM" id="MobiDB-lite"/>
    </source>
</evidence>